<gene>
    <name evidence="2" type="ORF">AVDCRST_MAG36-2004</name>
</gene>
<feature type="non-terminal residue" evidence="2">
    <location>
        <position position="48"/>
    </location>
</feature>
<feature type="compositionally biased region" description="Low complexity" evidence="1">
    <location>
        <begin position="10"/>
        <end position="21"/>
    </location>
</feature>
<feature type="compositionally biased region" description="Basic residues" evidence="1">
    <location>
        <begin position="22"/>
        <end position="48"/>
    </location>
</feature>
<organism evidence="2">
    <name type="scientific">uncultured Nocardioidaceae bacterium</name>
    <dbReference type="NCBI Taxonomy" id="253824"/>
    <lineage>
        <taxon>Bacteria</taxon>
        <taxon>Bacillati</taxon>
        <taxon>Actinomycetota</taxon>
        <taxon>Actinomycetes</taxon>
        <taxon>Propionibacteriales</taxon>
        <taxon>Nocardioidaceae</taxon>
        <taxon>environmental samples</taxon>
    </lineage>
</organism>
<feature type="region of interest" description="Disordered" evidence="1">
    <location>
        <begin position="1"/>
        <end position="48"/>
    </location>
</feature>
<reference evidence="2" key="1">
    <citation type="submission" date="2020-02" db="EMBL/GenBank/DDBJ databases">
        <authorList>
            <person name="Meier V. D."/>
        </authorList>
    </citation>
    <scope>NUCLEOTIDE SEQUENCE</scope>
    <source>
        <strain evidence="2">AVDCRST_MAG36</strain>
    </source>
</reference>
<protein>
    <submittedName>
        <fullName evidence="2">Uncharacterized protein</fullName>
    </submittedName>
</protein>
<dbReference type="AlphaFoldDB" id="A0A6J4M8N0"/>
<proteinExistence type="predicted"/>
<evidence type="ECO:0000256" key="1">
    <source>
        <dbReference type="SAM" id="MobiDB-lite"/>
    </source>
</evidence>
<dbReference type="EMBL" id="CADCUH010000133">
    <property type="protein sequence ID" value="CAA9351251.1"/>
    <property type="molecule type" value="Genomic_DNA"/>
</dbReference>
<feature type="non-terminal residue" evidence="2">
    <location>
        <position position="1"/>
    </location>
</feature>
<evidence type="ECO:0000313" key="2">
    <source>
        <dbReference type="EMBL" id="CAA9351251.1"/>
    </source>
</evidence>
<name>A0A6J4M8N0_9ACTN</name>
<sequence>CAVQLSPVWRRSSTTSPASPRTRPRSRRPSRRCSRAARAAPPRRLRPA</sequence>
<accession>A0A6J4M8N0</accession>